<keyword evidence="2" id="KW-1133">Transmembrane helix</keyword>
<name>A0A1Y2D4I6_9FUNG</name>
<gene>
    <name evidence="3" type="ORF">LY90DRAFT_670124</name>
</gene>
<accession>A0A1Y2D4I6</accession>
<evidence type="ECO:0000313" key="3">
    <source>
        <dbReference type="EMBL" id="ORY54182.1"/>
    </source>
</evidence>
<feature type="transmembrane region" description="Helical" evidence="2">
    <location>
        <begin position="304"/>
        <end position="325"/>
    </location>
</feature>
<reference evidence="3 4" key="1">
    <citation type="submission" date="2016-08" db="EMBL/GenBank/DDBJ databases">
        <title>A Parts List for Fungal Cellulosomes Revealed by Comparative Genomics.</title>
        <authorList>
            <consortium name="DOE Joint Genome Institute"/>
            <person name="Haitjema C.H."/>
            <person name="Gilmore S.P."/>
            <person name="Henske J.K."/>
            <person name="Solomon K.V."/>
            <person name="De Groot R."/>
            <person name="Kuo A."/>
            <person name="Mondo S.J."/>
            <person name="Salamov A.A."/>
            <person name="Labutti K."/>
            <person name="Zhao Z."/>
            <person name="Chiniquy J."/>
            <person name="Barry K."/>
            <person name="Brewer H.M."/>
            <person name="Purvine S.O."/>
            <person name="Wright A.T."/>
            <person name="Boxma B."/>
            <person name="Van Alen T."/>
            <person name="Hackstein J.H."/>
            <person name="Baker S.E."/>
            <person name="Grigoriev I.V."/>
            <person name="O'Malley M.A."/>
        </authorList>
    </citation>
    <scope>NUCLEOTIDE SEQUENCE [LARGE SCALE GENOMIC DNA]</scope>
    <source>
        <strain evidence="3 4">G1</strain>
    </source>
</reference>
<feature type="transmembrane region" description="Helical" evidence="2">
    <location>
        <begin position="730"/>
        <end position="751"/>
    </location>
</feature>
<dbReference type="AlphaFoldDB" id="A0A1Y2D4I6"/>
<feature type="transmembrane region" description="Helical" evidence="2">
    <location>
        <begin position="203"/>
        <end position="226"/>
    </location>
</feature>
<dbReference type="OrthoDB" id="2151151at2759"/>
<protein>
    <submittedName>
        <fullName evidence="3">Uncharacterized protein</fullName>
    </submittedName>
</protein>
<organism evidence="3 4">
    <name type="scientific">Neocallimastix californiae</name>
    <dbReference type="NCBI Taxonomy" id="1754190"/>
    <lineage>
        <taxon>Eukaryota</taxon>
        <taxon>Fungi</taxon>
        <taxon>Fungi incertae sedis</taxon>
        <taxon>Chytridiomycota</taxon>
        <taxon>Chytridiomycota incertae sedis</taxon>
        <taxon>Neocallimastigomycetes</taxon>
        <taxon>Neocallimastigales</taxon>
        <taxon>Neocallimastigaceae</taxon>
        <taxon>Neocallimastix</taxon>
    </lineage>
</organism>
<keyword evidence="2" id="KW-0812">Transmembrane</keyword>
<keyword evidence="2" id="KW-0472">Membrane</keyword>
<feature type="transmembrane region" description="Helical" evidence="2">
    <location>
        <begin position="886"/>
        <end position="909"/>
    </location>
</feature>
<dbReference type="Proteomes" id="UP000193920">
    <property type="component" value="Unassembled WGS sequence"/>
</dbReference>
<keyword evidence="4" id="KW-1185">Reference proteome</keyword>
<sequence>MEVNNEHSNSEDSRSEEQNKKNNKDVFNIQSSLNLKKYELSFFHYFESLNKKNDFPKVIEYLYMMIETFQVVSIFYNIDYFPNLPDSIYYPTSVFTFRNMVNQFLYLILGFIASIIASLTGLFFYLSFSYVVLNIMLFQVYFKNQYISSIIMFAGFTYLLYDHYNYQIYYNKKMNCFYSAIWFSMAFSTLIYIFFTITKIKLIYPIFIGLSVIGFIIGWFLNNLFFNWYCNKVFTKIENKYNQQHVISRLKEQLEMENVNDEETQSIETIVTQRKIVKKEKVYNKPYDCAYVSKFIMNNRSINSFYLVNSLFKEGFLIFNAIYIYELDRSHLKSCNDGSGDNNALDFELSQIRNVSIQYHIAALNSLKNLMNALRTLDSPSDIENAMVINDNLTDILSRGENHFKKYVIDFNYSKESLELYILFLRNSMNRGDLAEQYIQMLEENEDTKDEEEVDKTNKYASGYERSEMMSSMNSDMESRKSKLLNFFFVAAQSPVIVSQIKSAIRLLSLMAASGINPSLFPFTGTVKKNLEYLDEVYFPVIYTFHSTQSKGFYTINPIYNGVIDNIKDQSFYKAMMKIYRKAQIIVDGLNRTSILTPEYLHEKNIRFFASNSKGQFGQLFMDSLDTTNENISDTVKQHELMFYVIMGIVAIFMTFTILKIIKPYTDKSYNFVKEIISIYKTLPSKYFNDQSNDYMDQIQEMCENYDVEDEGLFKKELKRKHNSSKKLKYLFISYCLLVSLFLLLPFMTVFKLENDLKNGKYGGKSSSQYDIFESLNHNPGCVRGAIVISTCEERMFSDLYTKELSESPIDYLMVEYLNKLNEFINNAPSCKYNIMDQSEALLANSEIRESIYISILMALSYDISGHIDQMNSLGTQYLLDEAKKYIKITLLIHGVSSFLIFVTFFIFISRPIKRQLRVMDSLTNITFSIPSSIYNSSPKVKNFLENGKLE</sequence>
<proteinExistence type="predicted"/>
<feature type="transmembrane region" description="Helical" evidence="2">
    <location>
        <begin position="176"/>
        <end position="197"/>
    </location>
</feature>
<feature type="transmembrane region" description="Helical" evidence="2">
    <location>
        <begin position="641"/>
        <end position="662"/>
    </location>
</feature>
<evidence type="ECO:0000256" key="1">
    <source>
        <dbReference type="SAM" id="MobiDB-lite"/>
    </source>
</evidence>
<feature type="transmembrane region" description="Helical" evidence="2">
    <location>
        <begin position="146"/>
        <end position="164"/>
    </location>
</feature>
<feature type="transmembrane region" description="Helical" evidence="2">
    <location>
        <begin position="104"/>
        <end position="126"/>
    </location>
</feature>
<evidence type="ECO:0000313" key="4">
    <source>
        <dbReference type="Proteomes" id="UP000193920"/>
    </source>
</evidence>
<feature type="region of interest" description="Disordered" evidence="1">
    <location>
        <begin position="1"/>
        <end position="21"/>
    </location>
</feature>
<evidence type="ECO:0000256" key="2">
    <source>
        <dbReference type="SAM" id="Phobius"/>
    </source>
</evidence>
<comment type="caution">
    <text evidence="3">The sequence shown here is derived from an EMBL/GenBank/DDBJ whole genome shotgun (WGS) entry which is preliminary data.</text>
</comment>
<dbReference type="EMBL" id="MCOG01000087">
    <property type="protein sequence ID" value="ORY54182.1"/>
    <property type="molecule type" value="Genomic_DNA"/>
</dbReference>